<dbReference type="Proteomes" id="UP001222027">
    <property type="component" value="Unassembled WGS sequence"/>
</dbReference>
<organism evidence="1 2">
    <name type="scientific">Ensete ventricosum</name>
    <name type="common">Abyssinian banana</name>
    <name type="synonym">Musa ensete</name>
    <dbReference type="NCBI Taxonomy" id="4639"/>
    <lineage>
        <taxon>Eukaryota</taxon>
        <taxon>Viridiplantae</taxon>
        <taxon>Streptophyta</taxon>
        <taxon>Embryophyta</taxon>
        <taxon>Tracheophyta</taxon>
        <taxon>Spermatophyta</taxon>
        <taxon>Magnoliopsida</taxon>
        <taxon>Liliopsida</taxon>
        <taxon>Zingiberales</taxon>
        <taxon>Musaceae</taxon>
        <taxon>Ensete</taxon>
    </lineage>
</organism>
<accession>A0AAV8RVA5</accession>
<dbReference type="EMBL" id="JAQQAF010000001">
    <property type="protein sequence ID" value="KAJ8511433.1"/>
    <property type="molecule type" value="Genomic_DNA"/>
</dbReference>
<dbReference type="AlphaFoldDB" id="A0AAV8RVA5"/>
<evidence type="ECO:0000313" key="1">
    <source>
        <dbReference type="EMBL" id="KAJ8511433.1"/>
    </source>
</evidence>
<comment type="caution">
    <text evidence="1">The sequence shown here is derived from an EMBL/GenBank/DDBJ whole genome shotgun (WGS) entry which is preliminary data.</text>
</comment>
<reference evidence="1 2" key="1">
    <citation type="submission" date="2022-12" db="EMBL/GenBank/DDBJ databases">
        <title>Chromosome-scale assembly of the Ensete ventricosum genome.</title>
        <authorList>
            <person name="Dussert Y."/>
            <person name="Stocks J."/>
            <person name="Wendawek A."/>
            <person name="Woldeyes F."/>
            <person name="Nichols R.A."/>
            <person name="Borrell J.S."/>
        </authorList>
    </citation>
    <scope>NUCLEOTIDE SEQUENCE [LARGE SCALE GENOMIC DNA]</scope>
    <source>
        <strain evidence="2">cv. Maze</strain>
        <tissue evidence="1">Seeds</tissue>
    </source>
</reference>
<keyword evidence="2" id="KW-1185">Reference proteome</keyword>
<sequence>MLFALKPESILKQPDVNGSDITGSPIPRVWVWSSSEFPNPLLKPREERIPSHARRRQRKSVDRRLCTVGKQSSSLSRLLIEAAVAEAELWPLVMVHLH</sequence>
<gene>
    <name evidence="1" type="ORF">OPV22_001867</name>
</gene>
<protein>
    <submittedName>
        <fullName evidence="1">Uncharacterized protein</fullName>
    </submittedName>
</protein>
<name>A0AAV8RVA5_ENSVE</name>
<evidence type="ECO:0000313" key="2">
    <source>
        <dbReference type="Proteomes" id="UP001222027"/>
    </source>
</evidence>
<proteinExistence type="predicted"/>